<evidence type="ECO:0000256" key="1">
    <source>
        <dbReference type="RuleBase" id="RU363098"/>
    </source>
</evidence>
<sequence>MEVFMRNVPFSESEESLRIHLARQIHIPPIQSPDSPPLNFGVKLFRERGSNAHHGTGIVTFPDADSARIFLQLYDVISIAGRPVYFSPSDKSDNEPRVAAVASRPYEDPESVRRERERRADIAHASGSITIELGRICRGGIFATELTVQGSVVCDPDLRRLRFDIDTASNGQDSSTRASTQVPSGDSMFDLLKFDVEAMMSMLNRSHTSFWYRASNIKTLVSSWNGRDVYIQSSLPAIIIQESGIIFDTSTSTERLPTLRSDGRLMPFISQGLCLRFDTPADVSDFLYRCKEIHLPPSVHHPISRIERGEEYSRGELQDLRAELQSLTFPLAFEVEKAYWGGLLEASELLSLRGALHELETRHDSLTAASAFRQFTSVLNVPSLRDPVHTPPGENTAPHASTSSSQASNSISSQTECKSSQKRRNRRNRKRQLAATAFDRVKLDLPGLLREAEDTYIAEARAPKRRFAPSPAVYQSYHLIVTPTTQILEGPLPDQSNSVLRRYNKNDAFLRVLFQDEDKGKPRREESISIDELLVKRYSPILTGGVIVAGRQFDFLGYSMSGLREYSFTFVTPFEFRGRRIDADAIRGELGDFTRAAYRPALLGARWGQMFSNSMPTVDISPDMITDIPDRTSGSGVNALFTDGCSTISRDLITIVKEKVLRRARLAPSAIQFRLGGAKGVLFVDPTLTGKRLTIRPSQTKFDSENIRSLDITTTSAKPIYCYLNRPMIALLEHHEVPHQSFTDLQDRAINEIRQIKKSLDAAATTFTHHGLGASFHLEYLFRNMARTLQVELSEDLDSASGVHYGLLKTVIAYGATHILREIKHRARIRIPGSYTLIGVSDEWDCLDEGQVYVTIFDPRTNERVAVEGRVLVTRSPQIHPGDVQSATAVRRPELNHLINVVVFSCKGSRSLPSCLGGGDLDGDIYNIILDETLYSPKSFTAEPGAYKPLPPDDRTNVCGKAEVAEFVINYIKSDLVGYISTLHLRISDLKGVDCDECLLLAEKASHAVDYPKVGTPVRFSELPRPPDRRQPDYLSGEGVNPGEGSGYYPSKKILGILYRSVPVDEYHPRQDEAELVDNELLDDLLMPHLIVAYDLSMDPDENVLEEMRHILDEYCQQLLAIAKAHTVHKLSTKHLSEAELVCGCIMEHYFDHKKRRETTVSMNLQTQELTRAIRQEFLPPLDDDDEEEFDEDDYNDEFSDLVSNDELERDIQRLCIKFNRARAGWVVAQEALADAREDGTTSFGPQSFGVIALGVMLDVLKELKKPRTRY</sequence>
<dbReference type="InterPro" id="IPR057596">
    <property type="entry name" value="RDRP_core"/>
</dbReference>
<keyword evidence="5" id="KW-1185">Reference proteome</keyword>
<evidence type="ECO:0000313" key="4">
    <source>
        <dbReference type="EMBL" id="PBK99194.1"/>
    </source>
</evidence>
<gene>
    <name evidence="4" type="ORF">ARMGADRAFT_1025470</name>
</gene>
<accession>A0A2H3DZ89</accession>
<feature type="domain" description="RDRP core" evidence="3">
    <location>
        <begin position="481"/>
        <end position="1062"/>
    </location>
</feature>
<dbReference type="GO" id="GO:0031380">
    <property type="term" value="C:nuclear RNA-directed RNA polymerase complex"/>
    <property type="evidence" value="ECO:0007669"/>
    <property type="project" value="TreeGrafter"/>
</dbReference>
<evidence type="ECO:0000256" key="2">
    <source>
        <dbReference type="SAM" id="MobiDB-lite"/>
    </source>
</evidence>
<dbReference type="CDD" id="cd00590">
    <property type="entry name" value="RRM_SF"/>
    <property type="match status" value="1"/>
</dbReference>
<dbReference type="OrthoDB" id="6513042at2759"/>
<keyword evidence="1" id="KW-0696">RNA-directed RNA polymerase</keyword>
<dbReference type="Proteomes" id="UP000217790">
    <property type="component" value="Unassembled WGS sequence"/>
</dbReference>
<reference evidence="5" key="1">
    <citation type="journal article" date="2017" name="Nat. Ecol. Evol.">
        <title>Genome expansion and lineage-specific genetic innovations in the forest pathogenic fungi Armillaria.</title>
        <authorList>
            <person name="Sipos G."/>
            <person name="Prasanna A.N."/>
            <person name="Walter M.C."/>
            <person name="O'Connor E."/>
            <person name="Balint B."/>
            <person name="Krizsan K."/>
            <person name="Kiss B."/>
            <person name="Hess J."/>
            <person name="Varga T."/>
            <person name="Slot J."/>
            <person name="Riley R."/>
            <person name="Boka B."/>
            <person name="Rigling D."/>
            <person name="Barry K."/>
            <person name="Lee J."/>
            <person name="Mihaltcheva S."/>
            <person name="LaButti K."/>
            <person name="Lipzen A."/>
            <person name="Waldron R."/>
            <person name="Moloney N.M."/>
            <person name="Sperisen C."/>
            <person name="Kredics L."/>
            <person name="Vagvoelgyi C."/>
            <person name="Patrignani A."/>
            <person name="Fitzpatrick D."/>
            <person name="Nagy I."/>
            <person name="Doyle S."/>
            <person name="Anderson J.B."/>
            <person name="Grigoriev I.V."/>
            <person name="Gueldener U."/>
            <person name="Muensterkoetter M."/>
            <person name="Nagy L.G."/>
        </authorList>
    </citation>
    <scope>NUCLEOTIDE SEQUENCE [LARGE SCALE GENOMIC DNA]</scope>
    <source>
        <strain evidence="5">Ar21-2</strain>
    </source>
</reference>
<dbReference type="GO" id="GO:0003723">
    <property type="term" value="F:RNA binding"/>
    <property type="evidence" value="ECO:0007669"/>
    <property type="project" value="UniProtKB-KW"/>
</dbReference>
<feature type="region of interest" description="Disordered" evidence="2">
    <location>
        <begin position="88"/>
        <end position="114"/>
    </location>
</feature>
<feature type="region of interest" description="Disordered" evidence="2">
    <location>
        <begin position="383"/>
        <end position="433"/>
    </location>
</feature>
<protein>
    <recommendedName>
        <fullName evidence="1">RNA-dependent RNA polymerase</fullName>
        <ecNumber evidence="1">2.7.7.48</ecNumber>
    </recommendedName>
</protein>
<keyword evidence="1" id="KW-0808">Transferase</keyword>
<dbReference type="EMBL" id="KZ293647">
    <property type="protein sequence ID" value="PBK99194.1"/>
    <property type="molecule type" value="Genomic_DNA"/>
</dbReference>
<dbReference type="EC" id="2.7.7.48" evidence="1"/>
<feature type="region of interest" description="Disordered" evidence="2">
    <location>
        <begin position="1019"/>
        <end position="1047"/>
    </location>
</feature>
<dbReference type="GO" id="GO:0003968">
    <property type="term" value="F:RNA-directed RNA polymerase activity"/>
    <property type="evidence" value="ECO:0007669"/>
    <property type="project" value="UniProtKB-KW"/>
</dbReference>
<evidence type="ECO:0000313" key="5">
    <source>
        <dbReference type="Proteomes" id="UP000217790"/>
    </source>
</evidence>
<dbReference type="Pfam" id="PF05183">
    <property type="entry name" value="RdRP"/>
    <property type="match status" value="1"/>
</dbReference>
<organism evidence="4 5">
    <name type="scientific">Armillaria gallica</name>
    <name type="common">Bulbous honey fungus</name>
    <name type="synonym">Armillaria bulbosa</name>
    <dbReference type="NCBI Taxonomy" id="47427"/>
    <lineage>
        <taxon>Eukaryota</taxon>
        <taxon>Fungi</taxon>
        <taxon>Dikarya</taxon>
        <taxon>Basidiomycota</taxon>
        <taxon>Agaricomycotina</taxon>
        <taxon>Agaricomycetes</taxon>
        <taxon>Agaricomycetidae</taxon>
        <taxon>Agaricales</taxon>
        <taxon>Marasmiineae</taxon>
        <taxon>Physalacriaceae</taxon>
        <taxon>Armillaria</taxon>
    </lineage>
</organism>
<feature type="compositionally biased region" description="Low complexity" evidence="2">
    <location>
        <begin position="400"/>
        <end position="415"/>
    </location>
</feature>
<proteinExistence type="inferred from homology"/>
<dbReference type="PANTHER" id="PTHR23079">
    <property type="entry name" value="RNA-DEPENDENT RNA POLYMERASE"/>
    <property type="match status" value="1"/>
</dbReference>
<dbReference type="AlphaFoldDB" id="A0A2H3DZ89"/>
<comment type="similarity">
    <text evidence="1">Belongs to the RdRP family.</text>
</comment>
<name>A0A2H3DZ89_ARMGA</name>
<dbReference type="GO" id="GO:0030422">
    <property type="term" value="P:siRNA processing"/>
    <property type="evidence" value="ECO:0007669"/>
    <property type="project" value="TreeGrafter"/>
</dbReference>
<comment type="catalytic activity">
    <reaction evidence="1">
        <text>RNA(n) + a ribonucleoside 5'-triphosphate = RNA(n+1) + diphosphate</text>
        <dbReference type="Rhea" id="RHEA:21248"/>
        <dbReference type="Rhea" id="RHEA-COMP:14527"/>
        <dbReference type="Rhea" id="RHEA-COMP:17342"/>
        <dbReference type="ChEBI" id="CHEBI:33019"/>
        <dbReference type="ChEBI" id="CHEBI:61557"/>
        <dbReference type="ChEBI" id="CHEBI:140395"/>
        <dbReference type="EC" id="2.7.7.48"/>
    </reaction>
</comment>
<dbReference type="STRING" id="47427.A0A2H3DZ89"/>
<dbReference type="InterPro" id="IPR035979">
    <property type="entry name" value="RBD_domain_sf"/>
</dbReference>
<keyword evidence="1" id="KW-0548">Nucleotidyltransferase</keyword>
<dbReference type="SUPFAM" id="SSF54928">
    <property type="entry name" value="RNA-binding domain, RBD"/>
    <property type="match status" value="1"/>
</dbReference>
<dbReference type="InterPro" id="IPR007855">
    <property type="entry name" value="RDRP"/>
</dbReference>
<keyword evidence="1" id="KW-0694">RNA-binding</keyword>
<dbReference type="InParanoid" id="A0A2H3DZ89"/>
<feature type="compositionally biased region" description="Basic and acidic residues" evidence="2">
    <location>
        <begin position="105"/>
        <end position="114"/>
    </location>
</feature>
<feature type="compositionally biased region" description="Basic residues" evidence="2">
    <location>
        <begin position="420"/>
        <end position="432"/>
    </location>
</feature>
<evidence type="ECO:0000259" key="3">
    <source>
        <dbReference type="Pfam" id="PF05183"/>
    </source>
</evidence>
<dbReference type="PANTHER" id="PTHR23079:SF55">
    <property type="entry name" value="RNA-DIRECTED RNA POLYMERASE"/>
    <property type="match status" value="1"/>
</dbReference>